<keyword evidence="3" id="KW-1133">Transmembrane helix</keyword>
<keyword evidence="3" id="KW-0812">Transmembrane</keyword>
<sequence>MERKASNKVMIFSSCSILVGLFSLQHYGIGSVAFSPVYIYRYFKRDGWTSLEGIMLSITGTEALFAHFPVSAIQLGFTVIVFPCLLLAYSGHAKYG</sequence>
<dbReference type="PaxDb" id="4081-Solyc02g031890.1.1"/>
<name>A0A3Q7EWY5_SOLLC</name>
<dbReference type="InterPro" id="IPR003855">
    <property type="entry name" value="K+_transporter"/>
</dbReference>
<evidence type="ECO:0000256" key="3">
    <source>
        <dbReference type="SAM" id="Phobius"/>
    </source>
</evidence>
<comment type="subcellular location">
    <subcellularLocation>
        <location evidence="1">Cell membrane</location>
        <topology evidence="1">Multi-pass membrane protein</topology>
    </subcellularLocation>
</comment>
<evidence type="ECO:0000259" key="4">
    <source>
        <dbReference type="Pfam" id="PF02705"/>
    </source>
</evidence>
<accession>A0A3Q7EWY5</accession>
<evidence type="ECO:0000256" key="1">
    <source>
        <dbReference type="ARBA" id="ARBA00004651"/>
    </source>
</evidence>
<dbReference type="GO" id="GO:0005886">
    <property type="term" value="C:plasma membrane"/>
    <property type="evidence" value="ECO:0007669"/>
    <property type="project" value="UniProtKB-SubCell"/>
</dbReference>
<evidence type="ECO:0000256" key="2">
    <source>
        <dbReference type="ARBA" id="ARBA00008440"/>
    </source>
</evidence>
<dbReference type="EnsemblPlants" id="Solyc02g031890.2.1">
    <property type="protein sequence ID" value="Solyc02g031890.2.1"/>
    <property type="gene ID" value="Solyc02g031890.2"/>
</dbReference>
<dbReference type="GO" id="GO:0015079">
    <property type="term" value="F:potassium ion transmembrane transporter activity"/>
    <property type="evidence" value="ECO:0007669"/>
    <property type="project" value="InterPro"/>
</dbReference>
<dbReference type="AlphaFoldDB" id="A0A3Q7EWY5"/>
<reference evidence="5" key="1">
    <citation type="journal article" date="2012" name="Nature">
        <title>The tomato genome sequence provides insights into fleshy fruit evolution.</title>
        <authorList>
            <consortium name="Tomato Genome Consortium"/>
        </authorList>
    </citation>
    <scope>NUCLEOTIDE SEQUENCE [LARGE SCALE GENOMIC DNA]</scope>
    <source>
        <strain evidence="5">cv. Heinz 1706</strain>
    </source>
</reference>
<keyword evidence="3" id="KW-0472">Membrane</keyword>
<dbReference type="InterPro" id="IPR053951">
    <property type="entry name" value="K_trans_N"/>
</dbReference>
<dbReference type="Proteomes" id="UP000004994">
    <property type="component" value="Chromosome 2"/>
</dbReference>
<evidence type="ECO:0000313" key="6">
    <source>
        <dbReference type="Proteomes" id="UP000004994"/>
    </source>
</evidence>
<dbReference type="Pfam" id="PF02705">
    <property type="entry name" value="K_trans"/>
    <property type="match status" value="1"/>
</dbReference>
<dbReference type="InParanoid" id="A0A3Q7EWY5"/>
<comment type="similarity">
    <text evidence="2">Belongs to the HAK/KUP transporter (TC 2.A.72.3) family.</text>
</comment>
<protein>
    <recommendedName>
        <fullName evidence="4">K+ potassium transporter integral membrane domain-containing protein</fullName>
    </recommendedName>
</protein>
<feature type="transmembrane region" description="Helical" evidence="3">
    <location>
        <begin position="64"/>
        <end position="89"/>
    </location>
</feature>
<feature type="domain" description="K+ potassium transporter integral membrane" evidence="4">
    <location>
        <begin position="33"/>
        <end position="93"/>
    </location>
</feature>
<proteinExistence type="inferred from homology"/>
<reference evidence="5" key="2">
    <citation type="submission" date="2019-01" db="UniProtKB">
        <authorList>
            <consortium name="EnsemblPlants"/>
        </authorList>
    </citation>
    <scope>IDENTIFICATION</scope>
    <source>
        <strain evidence="5">cv. Heinz 1706</strain>
    </source>
</reference>
<dbReference type="PANTHER" id="PTHR30540:SF105">
    <property type="entry name" value="POTASSIUM TRANSPORTER"/>
    <property type="match status" value="1"/>
</dbReference>
<evidence type="ECO:0000313" key="5">
    <source>
        <dbReference type="EnsemblPlants" id="Solyc02g031890.2.1"/>
    </source>
</evidence>
<keyword evidence="6" id="KW-1185">Reference proteome</keyword>
<organism evidence="5">
    <name type="scientific">Solanum lycopersicum</name>
    <name type="common">Tomato</name>
    <name type="synonym">Lycopersicon esculentum</name>
    <dbReference type="NCBI Taxonomy" id="4081"/>
    <lineage>
        <taxon>Eukaryota</taxon>
        <taxon>Viridiplantae</taxon>
        <taxon>Streptophyta</taxon>
        <taxon>Embryophyta</taxon>
        <taxon>Tracheophyta</taxon>
        <taxon>Spermatophyta</taxon>
        <taxon>Magnoliopsida</taxon>
        <taxon>eudicotyledons</taxon>
        <taxon>Gunneridae</taxon>
        <taxon>Pentapetalae</taxon>
        <taxon>asterids</taxon>
        <taxon>lamiids</taxon>
        <taxon>Solanales</taxon>
        <taxon>Solanaceae</taxon>
        <taxon>Solanoideae</taxon>
        <taxon>Solaneae</taxon>
        <taxon>Solanum</taxon>
        <taxon>Solanum subgen. Lycopersicon</taxon>
    </lineage>
</organism>
<dbReference type="Gramene" id="Solyc02g031890.2.1">
    <property type="protein sequence ID" value="Solyc02g031890.2.1"/>
    <property type="gene ID" value="Solyc02g031890.2"/>
</dbReference>
<dbReference type="PANTHER" id="PTHR30540">
    <property type="entry name" value="OSMOTIC STRESS POTASSIUM TRANSPORTER"/>
    <property type="match status" value="1"/>
</dbReference>